<dbReference type="Gene3D" id="3.80.10.10">
    <property type="entry name" value="Ribonuclease Inhibitor"/>
    <property type="match status" value="4"/>
</dbReference>
<name>A0ABR2H7S2_9EUKA</name>
<evidence type="ECO:0000313" key="1">
    <source>
        <dbReference type="EMBL" id="KAK8841782.1"/>
    </source>
</evidence>
<accession>A0ABR2H7S2</accession>
<dbReference type="InterPro" id="IPR053139">
    <property type="entry name" value="Surface_bspA-like"/>
</dbReference>
<reference evidence="1 2" key="1">
    <citation type="submission" date="2024-04" db="EMBL/GenBank/DDBJ databases">
        <title>Tritrichomonas musculus Genome.</title>
        <authorList>
            <person name="Alves-Ferreira E."/>
            <person name="Grigg M."/>
            <person name="Lorenzi H."/>
            <person name="Galac M."/>
        </authorList>
    </citation>
    <scope>NUCLEOTIDE SEQUENCE [LARGE SCALE GENOMIC DNA]</scope>
    <source>
        <strain evidence="1 2">EAF2021</strain>
    </source>
</reference>
<dbReference type="PANTHER" id="PTHR45661:SF3">
    <property type="entry name" value="IG-LIKE DOMAIN-CONTAINING PROTEIN"/>
    <property type="match status" value="1"/>
</dbReference>
<dbReference type="InterPro" id="IPR026906">
    <property type="entry name" value="LRR_5"/>
</dbReference>
<comment type="caution">
    <text evidence="1">The sequence shown here is derived from an EMBL/GenBank/DDBJ whole genome shotgun (WGS) entry which is preliminary data.</text>
</comment>
<evidence type="ECO:0000313" key="2">
    <source>
        <dbReference type="Proteomes" id="UP001470230"/>
    </source>
</evidence>
<dbReference type="Proteomes" id="UP001470230">
    <property type="component" value="Unassembled WGS sequence"/>
</dbReference>
<dbReference type="EMBL" id="JAPFFF010000040">
    <property type="protein sequence ID" value="KAK8841782.1"/>
    <property type="molecule type" value="Genomic_DNA"/>
</dbReference>
<evidence type="ECO:0008006" key="3">
    <source>
        <dbReference type="Google" id="ProtNLM"/>
    </source>
</evidence>
<gene>
    <name evidence="1" type="ORF">M9Y10_026731</name>
</gene>
<proteinExistence type="predicted"/>
<dbReference type="SUPFAM" id="SSF52058">
    <property type="entry name" value="L domain-like"/>
    <property type="match status" value="1"/>
</dbReference>
<protein>
    <recommendedName>
        <fullName evidence="3">Surface antigen BspA-like</fullName>
    </recommendedName>
</protein>
<dbReference type="Pfam" id="PF13306">
    <property type="entry name" value="LRR_5"/>
    <property type="match status" value="5"/>
</dbReference>
<sequence>MIENVEVNGISYELDKKNLTAKVIGSYIAVEDLYIPRSINFNSQNYIITSIADKLKSACKIKSISFDNDSEIRTIGSTFSYTDIQSISLPASIEKFTENWCSNTQKLCSITISAKNKNFIYLDSKMIIGKSDSKSEDYDILVFARRDIEIAVIPSFIKRISSSAFSDCRNLREIKITEDSQLISIGKNAFSFSKITYFTIPRMMEDLEDDWCSYLSNLTVISISEGNQNFKFLDDKKRIVLGKSNKEDKLYDTIIIASKDIEEVIIPSYIKYIGSSSFSNCKILDKIEFEENSELVSIGESAFFRCSITEIKIPKHVRFMGKHSFLDTQFLEKIEIDKNSELELIEENIFTGSSIDYIYIPKHVKSIGEFSLSSCFNLKEIEFAEDSELVSIESSAFAYSTFEYIKIPFHVKKIDDFAFLKCENLKTVEFNDDCDLTSIGHEVFSHTNIEVLQIPDHVKEIKEGSLMCIDKLRIISFSENSELTSICENAFIESPVETIFFPPKVDFLENNWCNYTFQLANILVSPENKRFTYLDIDHKIVIGKSDLNSETYDVLIFVSREIVKVFVPAFIKKINSCSMSDCTFMRKIEFEENSQLQVIDEGSFSGCNLTSIRFPNELKIVEKNSFFLCSELKTVEFLSDEIELKYNSFSDCESLLLISIPNARLVKICGRIITFESGFLSFFVSSKADVVFVKT</sequence>
<organism evidence="1 2">
    <name type="scientific">Tritrichomonas musculus</name>
    <dbReference type="NCBI Taxonomy" id="1915356"/>
    <lineage>
        <taxon>Eukaryota</taxon>
        <taxon>Metamonada</taxon>
        <taxon>Parabasalia</taxon>
        <taxon>Tritrichomonadida</taxon>
        <taxon>Tritrichomonadidae</taxon>
        <taxon>Tritrichomonas</taxon>
    </lineage>
</organism>
<dbReference type="InterPro" id="IPR032675">
    <property type="entry name" value="LRR_dom_sf"/>
</dbReference>
<keyword evidence="2" id="KW-1185">Reference proteome</keyword>
<dbReference type="PANTHER" id="PTHR45661">
    <property type="entry name" value="SURFACE ANTIGEN"/>
    <property type="match status" value="1"/>
</dbReference>